<comment type="caution">
    <text evidence="2">The sequence shown here is derived from an EMBL/GenBank/DDBJ whole genome shotgun (WGS) entry which is preliminary data.</text>
</comment>
<protein>
    <submittedName>
        <fullName evidence="2">Uncharacterized protein</fullName>
    </submittedName>
</protein>
<reference evidence="2 3" key="1">
    <citation type="journal article" date="2015" name="Nat. Commun.">
        <title>Lucilia cuprina genome unlocks parasitic fly biology to underpin future interventions.</title>
        <authorList>
            <person name="Anstead C.A."/>
            <person name="Korhonen P.K."/>
            <person name="Young N.D."/>
            <person name="Hall R.S."/>
            <person name="Jex A.R."/>
            <person name="Murali S.C."/>
            <person name="Hughes D.S."/>
            <person name="Lee S.F."/>
            <person name="Perry T."/>
            <person name="Stroehlein A.J."/>
            <person name="Ansell B.R."/>
            <person name="Breugelmans B."/>
            <person name="Hofmann A."/>
            <person name="Qu J."/>
            <person name="Dugan S."/>
            <person name="Lee S.L."/>
            <person name="Chao H."/>
            <person name="Dinh H."/>
            <person name="Han Y."/>
            <person name="Doddapaneni H.V."/>
            <person name="Worley K.C."/>
            <person name="Muzny D.M."/>
            <person name="Ioannidis P."/>
            <person name="Waterhouse R.M."/>
            <person name="Zdobnov E.M."/>
            <person name="James P.J."/>
            <person name="Bagnall N.H."/>
            <person name="Kotze A.C."/>
            <person name="Gibbs R.A."/>
            <person name="Richards S."/>
            <person name="Batterham P."/>
            <person name="Gasser R.B."/>
        </authorList>
    </citation>
    <scope>NUCLEOTIDE SEQUENCE [LARGE SCALE GENOMIC DNA]</scope>
    <source>
        <strain evidence="2 3">LS</strain>
        <tissue evidence="2">Full body</tissue>
    </source>
</reference>
<evidence type="ECO:0000256" key="1">
    <source>
        <dbReference type="SAM" id="MobiDB-lite"/>
    </source>
</evidence>
<evidence type="ECO:0000313" key="3">
    <source>
        <dbReference type="Proteomes" id="UP000037069"/>
    </source>
</evidence>
<dbReference type="EMBL" id="JRES01001020">
    <property type="protein sequence ID" value="KNC26086.1"/>
    <property type="molecule type" value="Genomic_DNA"/>
</dbReference>
<dbReference type="Proteomes" id="UP000037069">
    <property type="component" value="Unassembled WGS sequence"/>
</dbReference>
<organism evidence="2 3">
    <name type="scientific">Lucilia cuprina</name>
    <name type="common">Green bottle fly</name>
    <name type="synonym">Australian sheep blowfly</name>
    <dbReference type="NCBI Taxonomy" id="7375"/>
    <lineage>
        <taxon>Eukaryota</taxon>
        <taxon>Metazoa</taxon>
        <taxon>Ecdysozoa</taxon>
        <taxon>Arthropoda</taxon>
        <taxon>Hexapoda</taxon>
        <taxon>Insecta</taxon>
        <taxon>Pterygota</taxon>
        <taxon>Neoptera</taxon>
        <taxon>Endopterygota</taxon>
        <taxon>Diptera</taxon>
        <taxon>Brachycera</taxon>
        <taxon>Muscomorpha</taxon>
        <taxon>Oestroidea</taxon>
        <taxon>Calliphoridae</taxon>
        <taxon>Luciliinae</taxon>
        <taxon>Lucilia</taxon>
    </lineage>
</organism>
<keyword evidence="3" id="KW-1185">Reference proteome</keyword>
<proteinExistence type="predicted"/>
<dbReference type="OrthoDB" id="8057773at2759"/>
<accession>A0A0L0C1F7</accession>
<feature type="region of interest" description="Disordered" evidence="1">
    <location>
        <begin position="86"/>
        <end position="120"/>
    </location>
</feature>
<dbReference type="AlphaFoldDB" id="A0A0L0C1F7"/>
<feature type="compositionally biased region" description="Basic and acidic residues" evidence="1">
    <location>
        <begin position="107"/>
        <end position="120"/>
    </location>
</feature>
<sequence length="167" mass="19620">MDLKRSLLNPDEILQNSHWNDELKVWKLPETSMDVFKLPLASSLRNKQYMDNALQKRINSSNSLQSTLNSISFVPVDYVRETIKSNKYISPKNDTTTDANTSTRNSANEKEEQDKDEREDKQNYLYNIKNVNGRSIYALQNFDHLDLDKSEILQNYFRSNRRKHTAE</sequence>
<feature type="compositionally biased region" description="Polar residues" evidence="1">
    <location>
        <begin position="86"/>
        <end position="106"/>
    </location>
</feature>
<evidence type="ECO:0000313" key="2">
    <source>
        <dbReference type="EMBL" id="KNC26086.1"/>
    </source>
</evidence>
<feature type="non-terminal residue" evidence="2">
    <location>
        <position position="167"/>
    </location>
</feature>
<gene>
    <name evidence="2" type="ORF">FF38_05406</name>
</gene>
<name>A0A0L0C1F7_LUCCU</name>